<protein>
    <submittedName>
        <fullName evidence="1">Uncharacterized protein</fullName>
    </submittedName>
</protein>
<evidence type="ECO:0000313" key="1">
    <source>
        <dbReference type="EMBL" id="KAA0015488.1"/>
    </source>
</evidence>
<sequence>MNSVRQVTRHHVEPGRADMGIQITAQGPYGQGGDQSQYVVTAGAEALCHIQFQQGNPADYGVNGVSLEALLAICLDRLDHLQHGPYANPYNEHARLDVERAIESLNDRVRERDWKRCEPS</sequence>
<comment type="caution">
    <text evidence="1">The sequence shown here is derived from an EMBL/GenBank/DDBJ whole genome shotgun (WGS) entry which is preliminary data.</text>
</comment>
<reference evidence="1 2" key="1">
    <citation type="submission" date="2019-08" db="EMBL/GenBank/DDBJ databases">
        <title>Bioinformatics analysis of the strain L3 and L5.</title>
        <authorList>
            <person name="Li X."/>
        </authorList>
    </citation>
    <scope>NUCLEOTIDE SEQUENCE [LARGE SCALE GENOMIC DNA]</scope>
    <source>
        <strain evidence="1 2">L3</strain>
    </source>
</reference>
<dbReference type="Proteomes" id="UP000466024">
    <property type="component" value="Unassembled WGS sequence"/>
</dbReference>
<dbReference type="EMBL" id="VTPX01000021">
    <property type="protein sequence ID" value="KAA0015488.1"/>
    <property type="molecule type" value="Genomic_DNA"/>
</dbReference>
<evidence type="ECO:0000313" key="2">
    <source>
        <dbReference type="Proteomes" id="UP000466024"/>
    </source>
</evidence>
<keyword evidence="2" id="KW-1185">Reference proteome</keyword>
<name>A0A640WC67_9GAMM</name>
<proteinExistence type="predicted"/>
<dbReference type="AlphaFoldDB" id="A0A640WC67"/>
<accession>A0A640WC67</accession>
<dbReference type="RefSeq" id="WP_149437785.1">
    <property type="nucleotide sequence ID" value="NZ_VTPX01000021.1"/>
</dbReference>
<organism evidence="1 2">
    <name type="scientific">Salinicola corii</name>
    <dbReference type="NCBI Taxonomy" id="2606937"/>
    <lineage>
        <taxon>Bacteria</taxon>
        <taxon>Pseudomonadati</taxon>
        <taxon>Pseudomonadota</taxon>
        <taxon>Gammaproteobacteria</taxon>
        <taxon>Oceanospirillales</taxon>
        <taxon>Halomonadaceae</taxon>
        <taxon>Salinicola</taxon>
    </lineage>
</organism>
<gene>
    <name evidence="1" type="ORF">F0A16_20585</name>
</gene>